<proteinExistence type="predicted"/>
<sequence length="152" mass="16432" precursor="true">MSRNLQILVCTSLLATTVSSLRVYPHQLAYFNELAGGPENGWRHLLGSNLDWGQDFLFLARWLDSIPSAAIALTHPPVHSGLVGPAFKRIGHEPTTLESARLQVVGIAAVSGDPAVLGVNGTDQVLPNGRWRMCSLDGELNRIGFTHVAIAR</sequence>
<name>A0A517ZG88_9PLAN</name>
<organism evidence="1 2">
    <name type="scientific">Maioricimonas rarisocia</name>
    <dbReference type="NCBI Taxonomy" id="2528026"/>
    <lineage>
        <taxon>Bacteria</taxon>
        <taxon>Pseudomonadati</taxon>
        <taxon>Planctomycetota</taxon>
        <taxon>Planctomycetia</taxon>
        <taxon>Planctomycetales</taxon>
        <taxon>Planctomycetaceae</taxon>
        <taxon>Maioricimonas</taxon>
    </lineage>
</organism>
<dbReference type="Proteomes" id="UP000320496">
    <property type="component" value="Chromosome"/>
</dbReference>
<dbReference type="AlphaFoldDB" id="A0A517ZG88"/>
<dbReference type="RefSeq" id="WP_145372971.1">
    <property type="nucleotide sequence ID" value="NZ_CP036275.1"/>
</dbReference>
<evidence type="ECO:0000313" key="2">
    <source>
        <dbReference type="Proteomes" id="UP000320496"/>
    </source>
</evidence>
<dbReference type="OrthoDB" id="224989at2"/>
<reference evidence="1 2" key="1">
    <citation type="submission" date="2019-02" db="EMBL/GenBank/DDBJ databases">
        <title>Deep-cultivation of Planctomycetes and their phenomic and genomic characterization uncovers novel biology.</title>
        <authorList>
            <person name="Wiegand S."/>
            <person name="Jogler M."/>
            <person name="Boedeker C."/>
            <person name="Pinto D."/>
            <person name="Vollmers J."/>
            <person name="Rivas-Marin E."/>
            <person name="Kohn T."/>
            <person name="Peeters S.H."/>
            <person name="Heuer A."/>
            <person name="Rast P."/>
            <person name="Oberbeckmann S."/>
            <person name="Bunk B."/>
            <person name="Jeske O."/>
            <person name="Meyerdierks A."/>
            <person name="Storesund J.E."/>
            <person name="Kallscheuer N."/>
            <person name="Luecker S."/>
            <person name="Lage O.M."/>
            <person name="Pohl T."/>
            <person name="Merkel B.J."/>
            <person name="Hornburger P."/>
            <person name="Mueller R.-W."/>
            <person name="Bruemmer F."/>
            <person name="Labrenz M."/>
            <person name="Spormann A.M."/>
            <person name="Op den Camp H."/>
            <person name="Overmann J."/>
            <person name="Amann R."/>
            <person name="Jetten M.S.M."/>
            <person name="Mascher T."/>
            <person name="Medema M.H."/>
            <person name="Devos D.P."/>
            <person name="Kaster A.-K."/>
            <person name="Ovreas L."/>
            <person name="Rohde M."/>
            <person name="Galperin M.Y."/>
            <person name="Jogler C."/>
        </authorList>
    </citation>
    <scope>NUCLEOTIDE SEQUENCE [LARGE SCALE GENOMIC DNA]</scope>
    <source>
        <strain evidence="1 2">Mal4</strain>
    </source>
</reference>
<evidence type="ECO:0000313" key="1">
    <source>
        <dbReference type="EMBL" id="QDU41497.1"/>
    </source>
</evidence>
<dbReference type="EMBL" id="CP036275">
    <property type="protein sequence ID" value="QDU41497.1"/>
    <property type="molecule type" value="Genomic_DNA"/>
</dbReference>
<protein>
    <submittedName>
        <fullName evidence="1">Uncharacterized protein</fullName>
    </submittedName>
</protein>
<accession>A0A517ZG88</accession>
<keyword evidence="2" id="KW-1185">Reference proteome</keyword>
<gene>
    <name evidence="1" type="ORF">Mal4_58650</name>
</gene>
<dbReference type="KEGG" id="mri:Mal4_58650"/>